<dbReference type="Pfam" id="PF18029">
    <property type="entry name" value="Glyoxalase_6"/>
    <property type="match status" value="1"/>
</dbReference>
<dbReference type="Proteomes" id="UP000037247">
    <property type="component" value="Unassembled WGS sequence"/>
</dbReference>
<reference evidence="7 8" key="1">
    <citation type="submission" date="2015-05" db="EMBL/GenBank/DDBJ databases">
        <title>Draft genome sequence of the bacterium Gordonia jacobaea a new member of the Gordonia genus.</title>
        <authorList>
            <person name="Jimenez-Galisteo G."/>
            <person name="Dominguez A."/>
            <person name="Munoz E."/>
            <person name="Vinas M."/>
        </authorList>
    </citation>
    <scope>NUCLEOTIDE SEQUENCE [LARGE SCALE GENOMIC DNA]</scope>
    <source>
        <strain evidence="8">mv1</strain>
    </source>
</reference>
<comment type="caution">
    <text evidence="7">The sequence shown here is derived from an EMBL/GenBank/DDBJ whole genome shotgun (WGS) entry which is preliminary data.</text>
</comment>
<dbReference type="CDD" id="cd00488">
    <property type="entry name" value="PCD_DCoH"/>
    <property type="match status" value="1"/>
</dbReference>
<dbReference type="PANTHER" id="PTHR35908:SF1">
    <property type="entry name" value="CONSERVED PROTEIN"/>
    <property type="match status" value="1"/>
</dbReference>
<dbReference type="PANTHER" id="PTHR35908">
    <property type="entry name" value="HYPOTHETICAL FUSION PROTEIN"/>
    <property type="match status" value="1"/>
</dbReference>
<gene>
    <name evidence="7" type="ORF">ABW18_19340</name>
</gene>
<dbReference type="EC" id="4.2.1.96" evidence="3"/>
<accession>A0ABR5I8A5</accession>
<comment type="similarity">
    <text evidence="2">Belongs to the pterin-4-alpha-carbinolamine dehydratase family.</text>
</comment>
<protein>
    <recommendedName>
        <fullName evidence="4">Putative pterin-4-alpha-carbinolamine dehydratase</fullName>
        <ecNumber evidence="3">4.2.1.96</ecNumber>
    </recommendedName>
</protein>
<proteinExistence type="inferred from homology"/>
<name>A0ABR5I8A5_9ACTN</name>
<evidence type="ECO:0000256" key="4">
    <source>
        <dbReference type="ARBA" id="ARBA00021735"/>
    </source>
</evidence>
<dbReference type="InterPro" id="IPR001533">
    <property type="entry name" value="Pterin_deHydtase"/>
</dbReference>
<evidence type="ECO:0000313" key="8">
    <source>
        <dbReference type="Proteomes" id="UP000037247"/>
    </source>
</evidence>
<dbReference type="InterPro" id="IPR041581">
    <property type="entry name" value="Glyoxalase_6"/>
</dbReference>
<dbReference type="RefSeq" id="WP_049700609.1">
    <property type="nucleotide sequence ID" value="NZ_JAQDQF010000004.1"/>
</dbReference>
<organism evidence="7 8">
    <name type="scientific">Gordonia jacobaea</name>
    <dbReference type="NCBI Taxonomy" id="122202"/>
    <lineage>
        <taxon>Bacteria</taxon>
        <taxon>Bacillati</taxon>
        <taxon>Actinomycetota</taxon>
        <taxon>Actinomycetes</taxon>
        <taxon>Mycobacteriales</taxon>
        <taxon>Gordoniaceae</taxon>
        <taxon>Gordonia</taxon>
    </lineage>
</organism>
<feature type="domain" description="Glyoxalase-like" evidence="6">
    <location>
        <begin position="112"/>
        <end position="220"/>
    </location>
</feature>
<evidence type="ECO:0000313" key="7">
    <source>
        <dbReference type="EMBL" id="KNA89829.1"/>
    </source>
</evidence>
<evidence type="ECO:0000256" key="5">
    <source>
        <dbReference type="ARBA" id="ARBA00023239"/>
    </source>
</evidence>
<keyword evidence="8" id="KW-1185">Reference proteome</keyword>
<dbReference type="SUPFAM" id="SSF55248">
    <property type="entry name" value="PCD-like"/>
    <property type="match status" value="1"/>
</dbReference>
<dbReference type="InterPro" id="IPR036428">
    <property type="entry name" value="PCD_sf"/>
</dbReference>
<evidence type="ECO:0000256" key="3">
    <source>
        <dbReference type="ARBA" id="ARBA00013252"/>
    </source>
</evidence>
<sequence length="233" mass="25981">MAPSPRKPVTAADASTRLSDPWRVIGNSVRAGYDTGSMARGVRFLHRIAQEAEIADHHPDIDLRYGTIHLTLSTHSAHRITEADVGLANLIAQIARELELEPLAMPEARFDVAIDALDIDKIRPFWIAVLGYKQLDGDARELEAADLVDPAGRLPAIWFQQMDTERAERNRIHLDLWIPHDEVEARMRAALDAGGTLVTDEFAPSWWVLADAEGNELCLCTWQERDDKGYVGA</sequence>
<evidence type="ECO:0000256" key="2">
    <source>
        <dbReference type="ARBA" id="ARBA00006472"/>
    </source>
</evidence>
<dbReference type="InterPro" id="IPR029068">
    <property type="entry name" value="Glyas_Bleomycin-R_OHBP_Dase"/>
</dbReference>
<dbReference type="Pfam" id="PF01329">
    <property type="entry name" value="Pterin_4a"/>
    <property type="match status" value="1"/>
</dbReference>
<dbReference type="Gene3D" id="3.10.180.10">
    <property type="entry name" value="2,3-Dihydroxybiphenyl 1,2-Dioxygenase, domain 1"/>
    <property type="match status" value="1"/>
</dbReference>
<keyword evidence="5" id="KW-0456">Lyase</keyword>
<dbReference type="EMBL" id="LDTZ01000022">
    <property type="protein sequence ID" value="KNA89829.1"/>
    <property type="molecule type" value="Genomic_DNA"/>
</dbReference>
<comment type="catalytic activity">
    <reaction evidence="1">
        <text>(4aS,6R)-4a-hydroxy-L-erythro-5,6,7,8-tetrahydrobiopterin = (6R)-L-erythro-6,7-dihydrobiopterin + H2O</text>
        <dbReference type="Rhea" id="RHEA:11920"/>
        <dbReference type="ChEBI" id="CHEBI:15377"/>
        <dbReference type="ChEBI" id="CHEBI:15642"/>
        <dbReference type="ChEBI" id="CHEBI:43120"/>
        <dbReference type="EC" id="4.2.1.96"/>
    </reaction>
</comment>
<evidence type="ECO:0000259" key="6">
    <source>
        <dbReference type="Pfam" id="PF18029"/>
    </source>
</evidence>
<dbReference type="Gene3D" id="3.30.1360.20">
    <property type="entry name" value="Transcriptional coactivator/pterin dehydratase"/>
    <property type="match status" value="1"/>
</dbReference>
<evidence type="ECO:0000256" key="1">
    <source>
        <dbReference type="ARBA" id="ARBA00001554"/>
    </source>
</evidence>
<dbReference type="SUPFAM" id="SSF54593">
    <property type="entry name" value="Glyoxalase/Bleomycin resistance protein/Dihydroxybiphenyl dioxygenase"/>
    <property type="match status" value="1"/>
</dbReference>